<evidence type="ECO:0000256" key="14">
    <source>
        <dbReference type="RuleBase" id="RU363063"/>
    </source>
</evidence>
<evidence type="ECO:0000256" key="11">
    <source>
        <dbReference type="ARBA" id="ARBA00023136"/>
    </source>
</evidence>
<dbReference type="PANTHER" id="PTHR11214">
    <property type="entry name" value="BETA-1,3-N-ACETYLGLUCOSAMINYLTRANSFERASE"/>
    <property type="match status" value="1"/>
</dbReference>
<evidence type="ECO:0000256" key="3">
    <source>
        <dbReference type="ARBA" id="ARBA00008661"/>
    </source>
</evidence>
<dbReference type="GO" id="GO:0008499">
    <property type="term" value="F:N-acetyl-beta-D-glucosaminide beta-(1,3)-galactosyltransferase activity"/>
    <property type="evidence" value="ECO:0007669"/>
    <property type="project" value="TreeGrafter"/>
</dbReference>
<evidence type="ECO:0000313" key="16">
    <source>
        <dbReference type="Proteomes" id="UP000694569"/>
    </source>
</evidence>
<evidence type="ECO:0000256" key="4">
    <source>
        <dbReference type="ARBA" id="ARBA00022676"/>
    </source>
</evidence>
<keyword evidence="16" id="KW-1185">Reference proteome</keyword>
<evidence type="ECO:0000256" key="2">
    <source>
        <dbReference type="ARBA" id="ARBA00004922"/>
    </source>
</evidence>
<keyword evidence="10" id="KW-0443">Lipid metabolism</keyword>
<organism evidence="15 16">
    <name type="scientific">Leptobrachium leishanense</name>
    <name type="common">Leishan spiny toad</name>
    <dbReference type="NCBI Taxonomy" id="445787"/>
    <lineage>
        <taxon>Eukaryota</taxon>
        <taxon>Metazoa</taxon>
        <taxon>Chordata</taxon>
        <taxon>Craniata</taxon>
        <taxon>Vertebrata</taxon>
        <taxon>Euteleostomi</taxon>
        <taxon>Amphibia</taxon>
        <taxon>Batrachia</taxon>
        <taxon>Anura</taxon>
        <taxon>Pelobatoidea</taxon>
        <taxon>Megophryidae</taxon>
        <taxon>Leptobrachium</taxon>
    </lineage>
</organism>
<evidence type="ECO:0000256" key="8">
    <source>
        <dbReference type="ARBA" id="ARBA00022989"/>
    </source>
</evidence>
<dbReference type="GO" id="GO:0000139">
    <property type="term" value="C:Golgi membrane"/>
    <property type="evidence" value="ECO:0007669"/>
    <property type="project" value="UniProtKB-SubCell"/>
</dbReference>
<dbReference type="InterPro" id="IPR002659">
    <property type="entry name" value="Glyco_trans_31"/>
</dbReference>
<keyword evidence="5" id="KW-0808">Transferase</keyword>
<evidence type="ECO:0000256" key="9">
    <source>
        <dbReference type="ARBA" id="ARBA00023034"/>
    </source>
</evidence>
<dbReference type="AlphaFoldDB" id="A0A8C5M372"/>
<dbReference type="GO" id="GO:0005783">
    <property type="term" value="C:endoplasmic reticulum"/>
    <property type="evidence" value="ECO:0007669"/>
    <property type="project" value="TreeGrafter"/>
</dbReference>
<evidence type="ECO:0000256" key="7">
    <source>
        <dbReference type="ARBA" id="ARBA00022968"/>
    </source>
</evidence>
<dbReference type="EC" id="2.4.1.-" evidence="14"/>
<dbReference type="GeneTree" id="ENSGT00940000160964"/>
<keyword evidence="8" id="KW-1133">Transmembrane helix</keyword>
<proteinExistence type="inferred from homology"/>
<dbReference type="Gene3D" id="3.90.550.50">
    <property type="match status" value="1"/>
</dbReference>
<accession>A0A8C5M372</accession>
<dbReference type="PANTHER" id="PTHR11214:SF265">
    <property type="entry name" value="BETA-1,3-GALACTOSYLTRANSFERASE 5"/>
    <property type="match status" value="1"/>
</dbReference>
<dbReference type="OrthoDB" id="2139606at2759"/>
<keyword evidence="7" id="KW-0735">Signal-anchor</keyword>
<dbReference type="GO" id="GO:0006493">
    <property type="term" value="P:protein O-linked glycosylation"/>
    <property type="evidence" value="ECO:0007669"/>
    <property type="project" value="TreeGrafter"/>
</dbReference>
<reference evidence="15" key="2">
    <citation type="submission" date="2025-09" db="UniProtKB">
        <authorList>
            <consortium name="Ensembl"/>
        </authorList>
    </citation>
    <scope>IDENTIFICATION</scope>
</reference>
<evidence type="ECO:0000313" key="15">
    <source>
        <dbReference type="Ensembl" id="ENSLLEP00000006049.1"/>
    </source>
</evidence>
<reference evidence="15" key="1">
    <citation type="submission" date="2025-08" db="UniProtKB">
        <authorList>
            <consortium name="Ensembl"/>
        </authorList>
    </citation>
    <scope>IDENTIFICATION</scope>
</reference>
<protein>
    <recommendedName>
        <fullName evidence="14">Hexosyltransferase</fullName>
        <ecNumber evidence="14">2.4.1.-</ecNumber>
    </recommendedName>
</protein>
<dbReference type="Pfam" id="PF01762">
    <property type="entry name" value="Galactosyl_T"/>
    <property type="match status" value="1"/>
</dbReference>
<evidence type="ECO:0000256" key="13">
    <source>
        <dbReference type="ARBA" id="ARBA00048834"/>
    </source>
</evidence>
<comment type="pathway">
    <text evidence="2">Protein modification; protein glycosylation.</text>
</comment>
<comment type="similarity">
    <text evidence="3 14">Belongs to the glycosyltransferase 31 family.</text>
</comment>
<keyword evidence="4 14" id="KW-0328">Glycosyltransferase</keyword>
<comment type="subcellular location">
    <subcellularLocation>
        <location evidence="1 14">Golgi apparatus membrane</location>
        <topology evidence="1 14">Single-pass type II membrane protein</topology>
    </subcellularLocation>
</comment>
<name>A0A8C5M372_9ANUR</name>
<evidence type="ECO:0000256" key="6">
    <source>
        <dbReference type="ARBA" id="ARBA00022692"/>
    </source>
</evidence>
<evidence type="ECO:0000256" key="12">
    <source>
        <dbReference type="ARBA" id="ARBA00023180"/>
    </source>
</evidence>
<evidence type="ECO:0000256" key="5">
    <source>
        <dbReference type="ARBA" id="ARBA00022679"/>
    </source>
</evidence>
<evidence type="ECO:0000256" key="1">
    <source>
        <dbReference type="ARBA" id="ARBA00004323"/>
    </source>
</evidence>
<evidence type="ECO:0000256" key="10">
    <source>
        <dbReference type="ARBA" id="ARBA00023098"/>
    </source>
</evidence>
<keyword evidence="9 14" id="KW-0333">Golgi apparatus</keyword>
<dbReference type="GO" id="GO:0006629">
    <property type="term" value="P:lipid metabolic process"/>
    <property type="evidence" value="ECO:0007669"/>
    <property type="project" value="UniProtKB-KW"/>
</dbReference>
<dbReference type="Ensembl" id="ENSLLET00000006301.1">
    <property type="protein sequence ID" value="ENSLLEP00000006049.1"/>
    <property type="gene ID" value="ENSLLEG00000003815.1"/>
</dbReference>
<sequence>MAHVRFLNYCTTYYQKDSIYQYISFERNDASFTLLPKINCEKNSPFLVMLITSMHSQKEACMAIRQTWGKARTINGKYVAAFFLLGTSVSRDQNDQATLVEEHNTYHDIIQWDFTDVYCNLTLKTILGLDWIHHFCPQATFAMKTDTDMFVNPIYLVYLLLQKNISLNFFTGFLKPNEFPIRNVLSKWYVRRNEYPFEKYPPICSGTGYVFSVDVAQKIQSISTSVPFMKLEDVYMGLCLERLKIPLQDLHDKQTFFPERVPFSVYVPRNR</sequence>
<dbReference type="Proteomes" id="UP000694569">
    <property type="component" value="Unplaced"/>
</dbReference>
<keyword evidence="12" id="KW-0325">Glycoprotein</keyword>
<keyword evidence="11" id="KW-0472">Membrane</keyword>
<keyword evidence="6" id="KW-0812">Transmembrane</keyword>
<comment type="catalytic activity">
    <reaction evidence="13">
        <text>a globoside Gb4Cer (d18:1(4E)) + UDP-alpha-D-galactose = a globoside GalGb4Cer (d18:1(4E)) + UDP + H(+)</text>
        <dbReference type="Rhea" id="RHEA:41996"/>
        <dbReference type="ChEBI" id="CHEBI:15378"/>
        <dbReference type="ChEBI" id="CHEBI:18259"/>
        <dbReference type="ChEBI" id="CHEBI:58223"/>
        <dbReference type="ChEBI" id="CHEBI:62571"/>
        <dbReference type="ChEBI" id="CHEBI:66914"/>
    </reaction>
    <physiologicalReaction direction="left-to-right" evidence="13">
        <dbReference type="Rhea" id="RHEA:41997"/>
    </physiologicalReaction>
</comment>